<dbReference type="PANTHER" id="PTHR12526">
    <property type="entry name" value="GLYCOSYLTRANSFERASE"/>
    <property type="match status" value="1"/>
</dbReference>
<feature type="binding site" evidence="7">
    <location>
        <position position="452"/>
    </location>
    <ligand>
        <name>UDP-N-acetyl-alpha-D-glucosamine</name>
        <dbReference type="ChEBI" id="CHEBI:57705"/>
    </ligand>
</feature>
<sequence>MSHDASRIGQGHGRREPADAGRSTTATDPGEPSPPFGPPQQVNRTERIEQLQQPGRPGQPGQNQQIERINQIEQFKTGKQGRPNKQDKQGRPGRQSKQGAQVGPVEQVKQQVRAVRQQAKGKQSLLRLPGPRRPRRVAMLSVHTSPLHQPGTGDAGGMNVYIVELARQLAEQGVEVEIFTRATNGTLAPAVELAPGVLVRHIDAGPYEGLSKEELPAQLCAFTHGVMQVWARHRPGYYDLVHSHYWLSGHVGWLASQRWGVPLVHAMHTMAKVKNAALAAGDTPEPAARVIGETQIVGAADRLIANTVEEAGELVRHYEAPAERTAVVHPGVNLGRFRPGDGRAAARARLGLPRDAVIPLFAGRIQPLKAPDVLLRAAALLVDEDPSLRRRMVVPVVGGPSGSGLAKPEGLHKLAAELGIADMVLFRPPVGQEQLADWYRAASVLVMPSYSESFGLVAAEAQACGTPVVAASVGGLPVVVRDGVSGYLIDGHDPAEYARALRRFTTDPALAGRLGAEAARHARGFGWGAAAAATADVYTEALHERRRRLRSPHG</sequence>
<feature type="binding site" evidence="7">
    <location>
        <begin position="154"/>
        <end position="159"/>
    </location>
    <ligand>
        <name>1D-myo-inositol 3-phosphate</name>
        <dbReference type="ChEBI" id="CHEBI:58401"/>
    </ligand>
</feature>
<feature type="binding site" evidence="7">
    <location>
        <position position="442"/>
    </location>
    <ligand>
        <name>Mg(2+)</name>
        <dbReference type="ChEBI" id="CHEBI:18420"/>
    </ligand>
</feature>
<evidence type="ECO:0000256" key="1">
    <source>
        <dbReference type="ARBA" id="ARBA00008449"/>
    </source>
</evidence>
<evidence type="ECO:0000256" key="7">
    <source>
        <dbReference type="HAMAP-Rule" id="MF_01695"/>
    </source>
</evidence>
<feature type="binding site" evidence="7">
    <location>
        <position position="430"/>
    </location>
    <ligand>
        <name>UDP-N-acetyl-alpha-D-glucosamine</name>
        <dbReference type="ChEBI" id="CHEBI:57705"/>
    </ligand>
</feature>
<keyword evidence="12" id="KW-1185">Reference proteome</keyword>
<evidence type="ECO:0000256" key="6">
    <source>
        <dbReference type="ARBA" id="ARBA00048131"/>
    </source>
</evidence>
<dbReference type="CDD" id="cd03800">
    <property type="entry name" value="GT4_sucrose_synthase"/>
    <property type="match status" value="1"/>
</dbReference>
<keyword evidence="4 7" id="KW-0479">Metal-binding</keyword>
<comment type="function">
    <text evidence="7">Catalyzes the transfer of a N-acetyl-glucosamine moiety to 1D-myo-inositol 3-phosphate to produce 1D-myo-inositol 2-acetamido-2-deoxy-glucopyranoside 3-phosphate in the mycothiol biosynthesis pathway.</text>
</comment>
<feature type="domain" description="Glycosyltransferase subfamily 4-like N-terminal" evidence="10">
    <location>
        <begin position="156"/>
        <end position="331"/>
    </location>
</feature>
<dbReference type="EMBL" id="BJMM01000035">
    <property type="protein sequence ID" value="GEB52729.1"/>
    <property type="molecule type" value="Genomic_DNA"/>
</dbReference>
<dbReference type="GO" id="GO:0010125">
    <property type="term" value="P:mycothiol biosynthetic process"/>
    <property type="evidence" value="ECO:0007669"/>
    <property type="project" value="UniProtKB-UniRule"/>
</dbReference>
<feature type="binding site" evidence="7">
    <location>
        <position position="143"/>
    </location>
    <ligand>
        <name>1D-myo-inositol 3-phosphate</name>
        <dbReference type="ChEBI" id="CHEBI:58401"/>
    </ligand>
</feature>
<dbReference type="NCBIfam" id="TIGR03449">
    <property type="entry name" value="mycothiol_MshA"/>
    <property type="match status" value="1"/>
</dbReference>
<feature type="binding site" evidence="7">
    <location>
        <position position="466"/>
    </location>
    <ligand>
        <name>Mg(2+)</name>
        <dbReference type="ChEBI" id="CHEBI:18420"/>
    </ligand>
</feature>
<feature type="binding site" evidence="7">
    <location>
        <position position="269"/>
    </location>
    <ligand>
        <name>1D-myo-inositol 3-phosphate</name>
        <dbReference type="ChEBI" id="CHEBI:58401"/>
    </ligand>
</feature>
<comment type="similarity">
    <text evidence="1 7">Belongs to the glycosyltransferase group 1 family. MshA subfamily.</text>
</comment>
<feature type="compositionally biased region" description="Low complexity" evidence="8">
    <location>
        <begin position="107"/>
        <end position="129"/>
    </location>
</feature>
<dbReference type="InterPro" id="IPR001296">
    <property type="entry name" value="Glyco_trans_1"/>
</dbReference>
<reference evidence="11 12" key="1">
    <citation type="submission" date="2019-06" db="EMBL/GenBank/DDBJ databases">
        <title>Whole genome shotgun sequence of Streptomyces cacaoi subsp. cacaoi NBRC 12748.</title>
        <authorList>
            <person name="Hosoyama A."/>
            <person name="Uohara A."/>
            <person name="Ohji S."/>
            <person name="Ichikawa N."/>
        </authorList>
    </citation>
    <scope>NUCLEOTIDE SEQUENCE [LARGE SCALE GENOMIC DNA]</scope>
    <source>
        <strain evidence="11 12">NBRC 12748</strain>
    </source>
</reference>
<comment type="caution">
    <text evidence="11">The sequence shown here is derived from an EMBL/GenBank/DDBJ whole genome shotgun (WGS) entry which is preliminary data.</text>
</comment>
<organism evidence="11 12">
    <name type="scientific">Streptomyces cacaoi</name>
    <dbReference type="NCBI Taxonomy" id="1898"/>
    <lineage>
        <taxon>Bacteria</taxon>
        <taxon>Bacillati</taxon>
        <taxon>Actinomycetota</taxon>
        <taxon>Actinomycetes</taxon>
        <taxon>Kitasatosporales</taxon>
        <taxon>Streptomycetaceae</taxon>
        <taxon>Streptomyces</taxon>
    </lineage>
</organism>
<dbReference type="Gene3D" id="3.40.50.2000">
    <property type="entry name" value="Glycogen Phosphorylase B"/>
    <property type="match status" value="2"/>
</dbReference>
<dbReference type="Pfam" id="PF13579">
    <property type="entry name" value="Glyco_trans_4_4"/>
    <property type="match status" value="1"/>
</dbReference>
<dbReference type="GO" id="GO:0000287">
    <property type="term" value="F:magnesium ion binding"/>
    <property type="evidence" value="ECO:0007669"/>
    <property type="project" value="UniProtKB-UniRule"/>
</dbReference>
<keyword evidence="3 7" id="KW-0808">Transferase</keyword>
<comment type="subunit">
    <text evidence="7">Homodimer.</text>
</comment>
<protein>
    <recommendedName>
        <fullName evidence="7">D-inositol-3-phosphate glycosyltransferase</fullName>
        <ecNumber evidence="7">2.4.1.250</ecNumber>
    </recommendedName>
    <alternativeName>
        <fullName evidence="7">N-acetylglucosamine-inositol-phosphate N-acetylglucosaminyltransferase</fullName>
        <shortName evidence="7">GlcNAc-Ins-P N-acetylglucosaminyltransferase</shortName>
    </alternativeName>
</protein>
<dbReference type="SUPFAM" id="SSF53756">
    <property type="entry name" value="UDP-Glycosyltransferase/glycogen phosphorylase"/>
    <property type="match status" value="1"/>
</dbReference>
<dbReference type="PANTHER" id="PTHR12526:SF510">
    <property type="entry name" value="D-INOSITOL 3-PHOSPHATE GLYCOSYLTRANSFERASE"/>
    <property type="match status" value="1"/>
</dbReference>
<dbReference type="InterPro" id="IPR017814">
    <property type="entry name" value="Mycothiol_biosynthesis_MshA"/>
</dbReference>
<evidence type="ECO:0000313" key="11">
    <source>
        <dbReference type="EMBL" id="GEB52729.1"/>
    </source>
</evidence>
<dbReference type="Pfam" id="PF00534">
    <property type="entry name" value="Glycos_transf_1"/>
    <property type="match status" value="1"/>
</dbReference>
<evidence type="ECO:0000256" key="2">
    <source>
        <dbReference type="ARBA" id="ARBA00022676"/>
    </source>
</evidence>
<feature type="binding site" evidence="7">
    <location>
        <position position="245"/>
    </location>
    <ligand>
        <name>1D-myo-inositol 3-phosphate</name>
        <dbReference type="ChEBI" id="CHEBI:58401"/>
    </ligand>
</feature>
<dbReference type="HAMAP" id="MF_01695">
    <property type="entry name" value="MshA"/>
    <property type="match status" value="1"/>
</dbReference>
<feature type="binding site" evidence="7">
    <location>
        <position position="157"/>
    </location>
    <ligand>
        <name>UDP-N-acetyl-alpha-D-glucosamine</name>
        <dbReference type="ChEBI" id="CHEBI:57705"/>
    </ligand>
</feature>
<dbReference type="GO" id="GO:0102710">
    <property type="term" value="F:D-inositol-3-phosphate glycosyltransferase activity"/>
    <property type="evidence" value="ECO:0007669"/>
    <property type="project" value="UniProtKB-EC"/>
</dbReference>
<feature type="binding site" evidence="7">
    <location>
        <position position="439"/>
    </location>
    <ligand>
        <name>Mg(2+)</name>
        <dbReference type="ChEBI" id="CHEBI:18420"/>
    </ligand>
</feature>
<keyword evidence="5 7" id="KW-0460">Magnesium</keyword>
<feature type="binding site" evidence="7">
    <location>
        <begin position="149"/>
        <end position="150"/>
    </location>
    <ligand>
        <name>UDP-N-acetyl-alpha-D-glucosamine</name>
        <dbReference type="ChEBI" id="CHEBI:57705"/>
    </ligand>
</feature>
<evidence type="ECO:0000313" key="12">
    <source>
        <dbReference type="Proteomes" id="UP000319210"/>
    </source>
</evidence>
<evidence type="ECO:0000259" key="10">
    <source>
        <dbReference type="Pfam" id="PF13579"/>
    </source>
</evidence>
<feature type="binding site" evidence="7">
    <location>
        <position position="212"/>
    </location>
    <ligand>
        <name>1D-myo-inositol 3-phosphate</name>
        <dbReference type="ChEBI" id="CHEBI:58401"/>
    </ligand>
</feature>
<evidence type="ECO:0000256" key="8">
    <source>
        <dbReference type="SAM" id="MobiDB-lite"/>
    </source>
</evidence>
<evidence type="ECO:0000256" key="3">
    <source>
        <dbReference type="ARBA" id="ARBA00022679"/>
    </source>
</evidence>
<feature type="binding site" evidence="7">
    <location>
        <position position="364"/>
    </location>
    <ligand>
        <name>UDP-N-acetyl-alpha-D-glucosamine</name>
        <dbReference type="ChEBI" id="CHEBI:57705"/>
    </ligand>
</feature>
<feature type="binding site" evidence="7">
    <location>
        <position position="369"/>
    </location>
    <ligand>
        <name>UDP-N-acetyl-alpha-D-glucosamine</name>
        <dbReference type="ChEBI" id="CHEBI:57705"/>
    </ligand>
</feature>
<dbReference type="EC" id="2.4.1.250" evidence="7"/>
<gene>
    <name evidence="7 11" type="primary">mshA</name>
    <name evidence="11" type="ORF">SCA03_52800</name>
</gene>
<proteinExistence type="inferred from homology"/>
<accession>A0A4Y3R5W5</accession>
<feature type="domain" description="Glycosyl transferase family 1" evidence="9">
    <location>
        <begin position="345"/>
        <end position="519"/>
    </location>
</feature>
<feature type="binding site" evidence="7">
    <location>
        <position position="460"/>
    </location>
    <ligand>
        <name>UDP-N-acetyl-alpha-D-glucosamine</name>
        <dbReference type="ChEBI" id="CHEBI:57705"/>
    </ligand>
</feature>
<evidence type="ECO:0000259" key="9">
    <source>
        <dbReference type="Pfam" id="PF00534"/>
    </source>
</evidence>
<feature type="binding site" evidence="7">
    <location>
        <position position="289"/>
    </location>
    <ligand>
        <name>1D-myo-inositol 3-phosphate</name>
        <dbReference type="ChEBI" id="CHEBI:58401"/>
    </ligand>
</feature>
<keyword evidence="2 7" id="KW-0328">Glycosyltransferase</keyword>
<feature type="binding site" evidence="7">
    <location>
        <position position="440"/>
    </location>
    <ligand>
        <name>Mg(2+)</name>
        <dbReference type="ChEBI" id="CHEBI:18420"/>
    </ligand>
</feature>
<evidence type="ECO:0000256" key="4">
    <source>
        <dbReference type="ARBA" id="ARBA00022723"/>
    </source>
</evidence>
<feature type="region of interest" description="Disordered" evidence="8">
    <location>
        <begin position="1"/>
        <end position="129"/>
    </location>
</feature>
<name>A0A4Y3R5W5_STRCI</name>
<feature type="compositionally biased region" description="Low complexity" evidence="8">
    <location>
        <begin position="50"/>
        <end position="74"/>
    </location>
</feature>
<evidence type="ECO:0000256" key="5">
    <source>
        <dbReference type="ARBA" id="ARBA00022842"/>
    </source>
</evidence>
<dbReference type="Proteomes" id="UP000319210">
    <property type="component" value="Unassembled WGS sequence"/>
</dbReference>
<comment type="catalytic activity">
    <reaction evidence="6 7">
        <text>1D-myo-inositol 3-phosphate + UDP-N-acetyl-alpha-D-glucosamine = 1D-myo-inositol 2-acetamido-2-deoxy-alpha-D-glucopyranoside 3-phosphate + UDP + H(+)</text>
        <dbReference type="Rhea" id="RHEA:26188"/>
        <dbReference type="ChEBI" id="CHEBI:15378"/>
        <dbReference type="ChEBI" id="CHEBI:57705"/>
        <dbReference type="ChEBI" id="CHEBI:58223"/>
        <dbReference type="ChEBI" id="CHEBI:58401"/>
        <dbReference type="ChEBI" id="CHEBI:58892"/>
        <dbReference type="EC" id="2.4.1.250"/>
    </reaction>
</comment>
<dbReference type="AlphaFoldDB" id="A0A4Y3R5W5"/>
<dbReference type="GO" id="GO:0008375">
    <property type="term" value="F:acetylglucosaminyltransferase activity"/>
    <property type="evidence" value="ECO:0007669"/>
    <property type="project" value="UniProtKB-UniRule"/>
</dbReference>
<dbReference type="InterPro" id="IPR028098">
    <property type="entry name" value="Glyco_trans_4-like_N"/>
</dbReference>